<reference evidence="1" key="2">
    <citation type="submission" date="2022-01" db="EMBL/GenBank/DDBJ databases">
        <authorList>
            <person name="Yamashiro T."/>
            <person name="Shiraishi A."/>
            <person name="Satake H."/>
            <person name="Nakayama K."/>
        </authorList>
    </citation>
    <scope>NUCLEOTIDE SEQUENCE</scope>
</reference>
<gene>
    <name evidence="1" type="ORF">Tco_0774876</name>
</gene>
<comment type="caution">
    <text evidence="1">The sequence shown here is derived from an EMBL/GenBank/DDBJ whole genome shotgun (WGS) entry which is preliminary data.</text>
</comment>
<feature type="non-terminal residue" evidence="1">
    <location>
        <position position="1"/>
    </location>
</feature>
<evidence type="ECO:0000313" key="2">
    <source>
        <dbReference type="Proteomes" id="UP001151760"/>
    </source>
</evidence>
<organism evidence="1 2">
    <name type="scientific">Tanacetum coccineum</name>
    <dbReference type="NCBI Taxonomy" id="301880"/>
    <lineage>
        <taxon>Eukaryota</taxon>
        <taxon>Viridiplantae</taxon>
        <taxon>Streptophyta</taxon>
        <taxon>Embryophyta</taxon>
        <taxon>Tracheophyta</taxon>
        <taxon>Spermatophyta</taxon>
        <taxon>Magnoliopsida</taxon>
        <taxon>eudicotyledons</taxon>
        <taxon>Gunneridae</taxon>
        <taxon>Pentapetalae</taxon>
        <taxon>asterids</taxon>
        <taxon>campanulids</taxon>
        <taxon>Asterales</taxon>
        <taxon>Asteraceae</taxon>
        <taxon>Asteroideae</taxon>
        <taxon>Anthemideae</taxon>
        <taxon>Anthemidinae</taxon>
        <taxon>Tanacetum</taxon>
    </lineage>
</organism>
<evidence type="ECO:0008006" key="3">
    <source>
        <dbReference type="Google" id="ProtNLM"/>
    </source>
</evidence>
<dbReference type="Proteomes" id="UP001151760">
    <property type="component" value="Unassembled WGS sequence"/>
</dbReference>
<name>A0ABQ4ZQM7_9ASTR</name>
<proteinExistence type="predicted"/>
<keyword evidence="2" id="KW-1185">Reference proteome</keyword>
<evidence type="ECO:0000313" key="1">
    <source>
        <dbReference type="EMBL" id="GJS92240.1"/>
    </source>
</evidence>
<dbReference type="EMBL" id="BQNB010011566">
    <property type="protein sequence ID" value="GJS92240.1"/>
    <property type="molecule type" value="Genomic_DNA"/>
</dbReference>
<reference evidence="1" key="1">
    <citation type="journal article" date="2022" name="Int. J. Mol. Sci.">
        <title>Draft Genome of Tanacetum Coccineum: Genomic Comparison of Closely Related Tanacetum-Family Plants.</title>
        <authorList>
            <person name="Yamashiro T."/>
            <person name="Shiraishi A."/>
            <person name="Nakayama K."/>
            <person name="Satake H."/>
        </authorList>
    </citation>
    <scope>NUCLEOTIDE SEQUENCE</scope>
</reference>
<sequence length="80" mass="8844">IVRIPFPNGEILEVQGESPEKDPGSLACIKADKRKLDDIRVVRDFPEVFPDDLSGLPPVREIEFCIDLIPGASPVVKSPY</sequence>
<protein>
    <recommendedName>
        <fullName evidence="3">Reverse transcriptase domain-containing protein</fullName>
    </recommendedName>
</protein>
<accession>A0ABQ4ZQM7</accession>